<gene>
    <name evidence="7" type="ORF">KZZ10_14405</name>
</gene>
<feature type="transmembrane region" description="Helical" evidence="5">
    <location>
        <begin position="163"/>
        <end position="187"/>
    </location>
</feature>
<evidence type="ECO:0000256" key="4">
    <source>
        <dbReference type="ARBA" id="ARBA00023136"/>
    </source>
</evidence>
<feature type="transmembrane region" description="Helical" evidence="5">
    <location>
        <begin position="37"/>
        <end position="59"/>
    </location>
</feature>
<keyword evidence="8" id="KW-1185">Reference proteome</keyword>
<feature type="transmembrane region" description="Helical" evidence="5">
    <location>
        <begin position="112"/>
        <end position="142"/>
    </location>
</feature>
<evidence type="ECO:0000313" key="7">
    <source>
        <dbReference type="EMBL" id="MBZ1351832.1"/>
    </source>
</evidence>
<keyword evidence="2 5" id="KW-0812">Transmembrane</keyword>
<dbReference type="AlphaFoldDB" id="A0A953T6A7"/>
<feature type="domain" description="NnrU" evidence="6">
    <location>
        <begin position="4"/>
        <end position="183"/>
    </location>
</feature>
<dbReference type="GO" id="GO:0016020">
    <property type="term" value="C:membrane"/>
    <property type="evidence" value="ECO:0007669"/>
    <property type="project" value="UniProtKB-SubCell"/>
</dbReference>
<sequence>MTTLIFGLILFLGIHSVSIVAHEWRNTQVKKFGVVTWKIIYSLISIAGLALITVGYLEARPQPITIWTPPPWAWHITVYFSLVSLILVAAAYIPNNAIKAKLKDPMLVGVIVWALCHLTTIGSLAGILLFGGVLLWGILDLISCRMRRLDSATSHSKQKPSGAMTLATVVVGFIAWTPFAHIAYGVVRA</sequence>
<comment type="caution">
    <text evidence="7">The sequence shown here is derived from an EMBL/GenBank/DDBJ whole genome shotgun (WGS) entry which is preliminary data.</text>
</comment>
<comment type="subcellular location">
    <subcellularLocation>
        <location evidence="1">Membrane</location>
        <topology evidence="1">Multi-pass membrane protein</topology>
    </subcellularLocation>
</comment>
<evidence type="ECO:0000313" key="8">
    <source>
        <dbReference type="Proteomes" id="UP000739565"/>
    </source>
</evidence>
<evidence type="ECO:0000259" key="6">
    <source>
        <dbReference type="Pfam" id="PF07298"/>
    </source>
</evidence>
<evidence type="ECO:0000256" key="3">
    <source>
        <dbReference type="ARBA" id="ARBA00022989"/>
    </source>
</evidence>
<feature type="transmembrane region" description="Helical" evidence="5">
    <location>
        <begin position="71"/>
        <end position="92"/>
    </location>
</feature>
<organism evidence="7 8">
    <name type="scientific">Zwartia hollandica</name>
    <dbReference type="NCBI Taxonomy" id="324606"/>
    <lineage>
        <taxon>Bacteria</taxon>
        <taxon>Pseudomonadati</taxon>
        <taxon>Pseudomonadota</taxon>
        <taxon>Betaproteobacteria</taxon>
        <taxon>Burkholderiales</taxon>
        <taxon>Alcaligenaceae</taxon>
        <taxon>Zwartia</taxon>
    </lineage>
</organism>
<evidence type="ECO:0000256" key="5">
    <source>
        <dbReference type="SAM" id="Phobius"/>
    </source>
</evidence>
<name>A0A953T6A7_9BURK</name>
<dbReference type="Pfam" id="PF07298">
    <property type="entry name" value="NnrU"/>
    <property type="match status" value="1"/>
</dbReference>
<reference evidence="7" key="1">
    <citation type="submission" date="2021-07" db="EMBL/GenBank/DDBJ databases">
        <title>New genus and species of the family Alcaligenaceae.</title>
        <authorList>
            <person name="Hahn M.W."/>
        </authorList>
    </citation>
    <scope>NUCLEOTIDE SEQUENCE</scope>
    <source>
        <strain evidence="7">LF4-65</strain>
    </source>
</reference>
<keyword evidence="4 5" id="KW-0472">Membrane</keyword>
<dbReference type="InterPro" id="IPR009915">
    <property type="entry name" value="NnrU_dom"/>
</dbReference>
<evidence type="ECO:0000256" key="1">
    <source>
        <dbReference type="ARBA" id="ARBA00004141"/>
    </source>
</evidence>
<accession>A0A953T6A7</accession>
<dbReference type="Proteomes" id="UP000739565">
    <property type="component" value="Unassembled WGS sequence"/>
</dbReference>
<dbReference type="EMBL" id="JAHXRI010000025">
    <property type="protein sequence ID" value="MBZ1351832.1"/>
    <property type="molecule type" value="Genomic_DNA"/>
</dbReference>
<proteinExistence type="predicted"/>
<dbReference type="RefSeq" id="WP_259662246.1">
    <property type="nucleotide sequence ID" value="NZ_JAHXRI010000025.1"/>
</dbReference>
<keyword evidence="3 5" id="KW-1133">Transmembrane helix</keyword>
<evidence type="ECO:0000256" key="2">
    <source>
        <dbReference type="ARBA" id="ARBA00022692"/>
    </source>
</evidence>
<protein>
    <submittedName>
        <fullName evidence="7">NnrU family protein</fullName>
    </submittedName>
</protein>